<evidence type="ECO:0000313" key="3">
    <source>
        <dbReference type="Proteomes" id="UP000192727"/>
    </source>
</evidence>
<organism evidence="2 3">
    <name type="scientific">Paenibacillus larvae subsp. pulvifaciens</name>
    <dbReference type="NCBI Taxonomy" id="1477"/>
    <lineage>
        <taxon>Bacteria</taxon>
        <taxon>Bacillati</taxon>
        <taxon>Bacillota</taxon>
        <taxon>Bacilli</taxon>
        <taxon>Bacillales</taxon>
        <taxon>Paenibacillaceae</taxon>
        <taxon>Paenibacillus</taxon>
    </lineage>
</organism>
<dbReference type="Proteomes" id="UP000192727">
    <property type="component" value="Chromosome"/>
</dbReference>
<keyword evidence="1" id="KW-0812">Transmembrane</keyword>
<accession>A0A1V0UST5</accession>
<dbReference type="AlphaFoldDB" id="A0A1V0UST5"/>
<dbReference type="EMBL" id="CP020557">
    <property type="protein sequence ID" value="ARF68028.1"/>
    <property type="molecule type" value="Genomic_DNA"/>
</dbReference>
<evidence type="ECO:0000256" key="1">
    <source>
        <dbReference type="SAM" id="Phobius"/>
    </source>
</evidence>
<feature type="transmembrane region" description="Helical" evidence="1">
    <location>
        <begin position="38"/>
        <end position="57"/>
    </location>
</feature>
<keyword evidence="1" id="KW-1133">Transmembrane helix</keyword>
<name>A0A1V0UST5_9BACL</name>
<dbReference type="RefSeq" id="WP_083039815.1">
    <property type="nucleotide sequence ID" value="NZ_CP020557.1"/>
</dbReference>
<protein>
    <submittedName>
        <fullName evidence="2">Uncharacterized protein</fullName>
    </submittedName>
</protein>
<sequence>MNSTMLFILTVVSMAIWVMVSRESMGELKDKGKNTGKMMTLIAAGSLTTIFLLVSLYQKL</sequence>
<proteinExistence type="predicted"/>
<evidence type="ECO:0000313" key="2">
    <source>
        <dbReference type="EMBL" id="ARF68028.1"/>
    </source>
</evidence>
<keyword evidence="1" id="KW-0472">Membrane</keyword>
<gene>
    <name evidence="2" type="ORF">B7C51_09570</name>
</gene>
<reference evidence="2 3" key="1">
    <citation type="submission" date="2017-03" db="EMBL/GenBank/DDBJ databases">
        <title>Paenibacillus larvae genome sequencing.</title>
        <authorList>
            <person name="Dingman D.W."/>
        </authorList>
    </citation>
    <scope>NUCLEOTIDE SEQUENCE [LARGE SCALE GENOMIC DNA]</scope>
    <source>
        <strain evidence="2 3">SAG 10367</strain>
    </source>
</reference>